<reference evidence="2 3" key="1">
    <citation type="submission" date="2024-07" db="EMBL/GenBank/DDBJ databases">
        <title>Section-level genome sequencing and comparative genomics of Aspergillus sections Usti and Cavernicolus.</title>
        <authorList>
            <consortium name="Lawrence Berkeley National Laboratory"/>
            <person name="Nybo J.L."/>
            <person name="Vesth T.C."/>
            <person name="Theobald S."/>
            <person name="Frisvad J.C."/>
            <person name="Larsen T.O."/>
            <person name="Kjaerboelling I."/>
            <person name="Rothschild-Mancinelli K."/>
            <person name="Lyhne E.K."/>
            <person name="Kogle M.E."/>
            <person name="Barry K."/>
            <person name="Clum A."/>
            <person name="Na H."/>
            <person name="Ledsgaard L."/>
            <person name="Lin J."/>
            <person name="Lipzen A."/>
            <person name="Kuo A."/>
            <person name="Riley R."/>
            <person name="Mondo S."/>
            <person name="LaButti K."/>
            <person name="Haridas S."/>
            <person name="Pangalinan J."/>
            <person name="Salamov A.A."/>
            <person name="Simmons B.A."/>
            <person name="Magnuson J.K."/>
            <person name="Chen J."/>
            <person name="Drula E."/>
            <person name="Henrissat B."/>
            <person name="Wiebenga A."/>
            <person name="Lubbers R.J."/>
            <person name="Gomes A.C."/>
            <person name="Makela M.R."/>
            <person name="Stajich J."/>
            <person name="Grigoriev I.V."/>
            <person name="Mortensen U.H."/>
            <person name="De vries R.P."/>
            <person name="Baker S.E."/>
            <person name="Andersen M.R."/>
        </authorList>
    </citation>
    <scope>NUCLEOTIDE SEQUENCE [LARGE SCALE GENOMIC DNA]</scope>
    <source>
        <strain evidence="2 3">CBS 600.67</strain>
    </source>
</reference>
<evidence type="ECO:0000313" key="2">
    <source>
        <dbReference type="EMBL" id="KAL2821774.1"/>
    </source>
</evidence>
<organism evidence="2 3">
    <name type="scientific">Aspergillus cavernicola</name>
    <dbReference type="NCBI Taxonomy" id="176166"/>
    <lineage>
        <taxon>Eukaryota</taxon>
        <taxon>Fungi</taxon>
        <taxon>Dikarya</taxon>
        <taxon>Ascomycota</taxon>
        <taxon>Pezizomycotina</taxon>
        <taxon>Eurotiomycetes</taxon>
        <taxon>Eurotiomycetidae</taxon>
        <taxon>Eurotiales</taxon>
        <taxon>Aspergillaceae</taxon>
        <taxon>Aspergillus</taxon>
        <taxon>Aspergillus subgen. Nidulantes</taxon>
    </lineage>
</organism>
<gene>
    <name evidence="2" type="ORF">BDW59DRAFT_164112</name>
</gene>
<sequence length="151" mass="17580">MPRTRRRARSPAAPVQEAAVSKPKRQMPAVKWDHRKDKYMLLAIFAQMNTRTPNFTQLSDVLGSEIYSPSALSRRFRHLKQMADEVLEDRQRRDEEISYPMKRYPNVKIPPKTTGTLQSSSQTHLFERQYQILIRLLPPNAQVKLVPSIPL</sequence>
<dbReference type="EMBL" id="JBFXLS010000062">
    <property type="protein sequence ID" value="KAL2821774.1"/>
    <property type="molecule type" value="Genomic_DNA"/>
</dbReference>
<dbReference type="Proteomes" id="UP001610335">
    <property type="component" value="Unassembled WGS sequence"/>
</dbReference>
<feature type="region of interest" description="Disordered" evidence="1">
    <location>
        <begin position="1"/>
        <end position="27"/>
    </location>
</feature>
<comment type="caution">
    <text evidence="2">The sequence shown here is derived from an EMBL/GenBank/DDBJ whole genome shotgun (WGS) entry which is preliminary data.</text>
</comment>
<protein>
    <submittedName>
        <fullName evidence="2">Uncharacterized protein</fullName>
    </submittedName>
</protein>
<accession>A0ABR4I373</accession>
<proteinExistence type="predicted"/>
<evidence type="ECO:0000256" key="1">
    <source>
        <dbReference type="SAM" id="MobiDB-lite"/>
    </source>
</evidence>
<keyword evidence="3" id="KW-1185">Reference proteome</keyword>
<evidence type="ECO:0000313" key="3">
    <source>
        <dbReference type="Proteomes" id="UP001610335"/>
    </source>
</evidence>
<name>A0ABR4I373_9EURO</name>